<feature type="binding site" evidence="13">
    <location>
        <position position="105"/>
    </location>
    <ligand>
        <name>NADPH</name>
        <dbReference type="ChEBI" id="CHEBI:57783"/>
    </ligand>
</feature>
<dbReference type="InterPro" id="IPR013328">
    <property type="entry name" value="6PGD_dom2"/>
</dbReference>
<evidence type="ECO:0000256" key="12">
    <source>
        <dbReference type="ARBA" id="ARBA00080511"/>
    </source>
</evidence>
<comment type="catalytic activity">
    <reaction evidence="13">
        <text>sn-glycerol 3-phosphate + NAD(+) = dihydroxyacetone phosphate + NADH + H(+)</text>
        <dbReference type="Rhea" id="RHEA:11092"/>
        <dbReference type="ChEBI" id="CHEBI:15378"/>
        <dbReference type="ChEBI" id="CHEBI:57540"/>
        <dbReference type="ChEBI" id="CHEBI:57597"/>
        <dbReference type="ChEBI" id="CHEBI:57642"/>
        <dbReference type="ChEBI" id="CHEBI:57945"/>
        <dbReference type="EC" id="1.1.1.94"/>
    </reaction>
</comment>
<evidence type="ECO:0000256" key="8">
    <source>
        <dbReference type="ARBA" id="ARBA00023264"/>
    </source>
</evidence>
<dbReference type="PROSITE" id="PS00957">
    <property type="entry name" value="NAD_G3PDH"/>
    <property type="match status" value="1"/>
</dbReference>
<dbReference type="Gene3D" id="3.40.50.720">
    <property type="entry name" value="NAD(P)-binding Rossmann-like Domain"/>
    <property type="match status" value="1"/>
</dbReference>
<feature type="binding site" evidence="13">
    <location>
        <position position="11"/>
    </location>
    <ligand>
        <name>NADPH</name>
        <dbReference type="ChEBI" id="CHEBI:57783"/>
    </ligand>
</feature>
<dbReference type="Proteomes" id="UP000503820">
    <property type="component" value="Unassembled WGS sequence"/>
</dbReference>
<dbReference type="InterPro" id="IPR036291">
    <property type="entry name" value="NAD(P)-bd_dom_sf"/>
</dbReference>
<evidence type="ECO:0000256" key="17">
    <source>
        <dbReference type="RuleBase" id="RU000437"/>
    </source>
</evidence>
<dbReference type="EMBL" id="BLVP01000005">
    <property type="protein sequence ID" value="GFM36345.1"/>
    <property type="molecule type" value="Genomic_DNA"/>
</dbReference>
<name>A0A7J0BT88_9BACT</name>
<evidence type="ECO:0000256" key="6">
    <source>
        <dbReference type="ARBA" id="ARBA00023098"/>
    </source>
</evidence>
<dbReference type="Gene3D" id="1.10.1040.10">
    <property type="entry name" value="N-(1-d-carboxylethyl)-l-norvaline Dehydrogenase, domain 2"/>
    <property type="match status" value="1"/>
</dbReference>
<dbReference type="NCBIfam" id="NF000942">
    <property type="entry name" value="PRK00094.1-4"/>
    <property type="match status" value="1"/>
</dbReference>
<evidence type="ECO:0000256" key="14">
    <source>
        <dbReference type="PIRSR" id="PIRSR000114-1"/>
    </source>
</evidence>
<dbReference type="InterPro" id="IPR006168">
    <property type="entry name" value="G3P_DH_NAD-dep"/>
</dbReference>
<feature type="binding site" evidence="13">
    <location>
        <position position="255"/>
    </location>
    <ligand>
        <name>sn-glycerol 3-phosphate</name>
        <dbReference type="ChEBI" id="CHEBI:57597"/>
    </ligand>
</feature>
<feature type="binding site" evidence="16">
    <location>
        <begin position="7"/>
        <end position="12"/>
    </location>
    <ligand>
        <name>NAD(+)</name>
        <dbReference type="ChEBI" id="CHEBI:57540"/>
    </ligand>
</feature>
<feature type="binding site" evidence="13">
    <location>
        <position position="10"/>
    </location>
    <ligand>
        <name>NADPH</name>
        <dbReference type="ChEBI" id="CHEBI:57783"/>
    </ligand>
</feature>
<feature type="binding site" evidence="13">
    <location>
        <position position="31"/>
    </location>
    <ligand>
        <name>NADPH</name>
        <dbReference type="ChEBI" id="CHEBI:57783"/>
    </ligand>
</feature>
<dbReference type="GO" id="GO:0005975">
    <property type="term" value="P:carbohydrate metabolic process"/>
    <property type="evidence" value="ECO:0007669"/>
    <property type="project" value="InterPro"/>
</dbReference>
<evidence type="ECO:0000256" key="7">
    <source>
        <dbReference type="ARBA" id="ARBA00023209"/>
    </source>
</evidence>
<feature type="domain" description="Glycerol-3-phosphate dehydrogenase NAD-dependent N-terminal" evidence="18">
    <location>
        <begin position="2"/>
        <end position="158"/>
    </location>
</feature>
<keyword evidence="5 13" id="KW-0520">NAD</keyword>
<gene>
    <name evidence="13 20" type="primary">gpsA</name>
    <name evidence="20" type="ORF">DSM19430T_10290</name>
</gene>
<feature type="binding site" evidence="16">
    <location>
        <position position="139"/>
    </location>
    <ligand>
        <name>NAD(+)</name>
        <dbReference type="ChEBI" id="CHEBI:57540"/>
    </ligand>
</feature>
<dbReference type="RefSeq" id="WP_174409022.1">
    <property type="nucleotide sequence ID" value="NZ_BLVP01000005.1"/>
</dbReference>
<proteinExistence type="inferred from homology"/>
<dbReference type="InterPro" id="IPR011128">
    <property type="entry name" value="G3P_DH_NAD-dep_N"/>
</dbReference>
<evidence type="ECO:0000256" key="16">
    <source>
        <dbReference type="PIRSR" id="PIRSR000114-3"/>
    </source>
</evidence>
<feature type="binding site" evidence="16">
    <location>
        <position position="254"/>
    </location>
    <ligand>
        <name>NAD(+)</name>
        <dbReference type="ChEBI" id="CHEBI:57540"/>
    </ligand>
</feature>
<keyword evidence="7 13" id="KW-0594">Phospholipid biosynthesis</keyword>
<evidence type="ECO:0000259" key="19">
    <source>
        <dbReference type="Pfam" id="PF07479"/>
    </source>
</evidence>
<comment type="caution">
    <text evidence="20">The sequence shown here is derived from an EMBL/GenBank/DDBJ whole genome shotgun (WGS) entry which is preliminary data.</text>
</comment>
<feature type="binding site" evidence="13">
    <location>
        <position position="254"/>
    </location>
    <ligand>
        <name>sn-glycerol 3-phosphate</name>
        <dbReference type="ChEBI" id="CHEBI:57597"/>
    </ligand>
</feature>
<evidence type="ECO:0000256" key="2">
    <source>
        <dbReference type="ARBA" id="ARBA00022516"/>
    </source>
</evidence>
<dbReference type="FunFam" id="1.10.1040.10:FF:000001">
    <property type="entry name" value="Glycerol-3-phosphate dehydrogenase [NAD(P)+]"/>
    <property type="match status" value="1"/>
</dbReference>
<organism evidence="20 21">
    <name type="scientific">Desulfovibrio psychrotolerans</name>
    <dbReference type="NCBI Taxonomy" id="415242"/>
    <lineage>
        <taxon>Bacteria</taxon>
        <taxon>Pseudomonadati</taxon>
        <taxon>Thermodesulfobacteriota</taxon>
        <taxon>Desulfovibrionia</taxon>
        <taxon>Desulfovibrionales</taxon>
        <taxon>Desulfovibrionaceae</taxon>
        <taxon>Desulfovibrio</taxon>
    </lineage>
</organism>
<comment type="similarity">
    <text evidence="1 13 17">Belongs to the NAD-dependent glycerol-3-phosphate dehydrogenase family.</text>
</comment>
<dbReference type="PANTHER" id="PTHR11728">
    <property type="entry name" value="GLYCEROL-3-PHOSPHATE DEHYDROGENASE"/>
    <property type="match status" value="1"/>
</dbReference>
<feature type="active site" description="Proton acceptor" evidence="13 14">
    <location>
        <position position="190"/>
    </location>
</feature>
<keyword evidence="6 13" id="KW-0443">Lipid metabolism</keyword>
<feature type="binding site" evidence="13">
    <location>
        <position position="139"/>
    </location>
    <ligand>
        <name>NADPH</name>
        <dbReference type="ChEBI" id="CHEBI:57783"/>
    </ligand>
</feature>
<dbReference type="GO" id="GO:0008654">
    <property type="term" value="P:phospholipid biosynthetic process"/>
    <property type="evidence" value="ECO:0007669"/>
    <property type="project" value="UniProtKB-KW"/>
</dbReference>
<dbReference type="InterPro" id="IPR006109">
    <property type="entry name" value="G3P_DH_NAD-dep_C"/>
</dbReference>
<feature type="binding site" evidence="13">
    <location>
        <position position="278"/>
    </location>
    <ligand>
        <name>NADPH</name>
        <dbReference type="ChEBI" id="CHEBI:57783"/>
    </ligand>
</feature>
<evidence type="ECO:0000256" key="1">
    <source>
        <dbReference type="ARBA" id="ARBA00011009"/>
    </source>
</evidence>
<dbReference type="HAMAP" id="MF_00394">
    <property type="entry name" value="NAD_Glyc3P_dehydrog"/>
    <property type="match status" value="1"/>
</dbReference>
<feature type="binding site" evidence="13">
    <location>
        <position position="253"/>
    </location>
    <ligand>
        <name>sn-glycerol 3-phosphate</name>
        <dbReference type="ChEBI" id="CHEBI:57597"/>
    </ligand>
</feature>
<dbReference type="GO" id="GO:0005829">
    <property type="term" value="C:cytosol"/>
    <property type="evidence" value="ECO:0007669"/>
    <property type="project" value="TreeGrafter"/>
</dbReference>
<feature type="binding site" evidence="13">
    <location>
        <position position="243"/>
    </location>
    <ligand>
        <name>sn-glycerol 3-phosphate</name>
        <dbReference type="ChEBI" id="CHEBI:57597"/>
    </ligand>
</feature>
<comment type="catalytic activity">
    <reaction evidence="9">
        <text>sn-glycerol 3-phosphate + NADP(+) = dihydroxyacetone phosphate + NADPH + H(+)</text>
        <dbReference type="Rhea" id="RHEA:11096"/>
        <dbReference type="ChEBI" id="CHEBI:15378"/>
        <dbReference type="ChEBI" id="CHEBI:57597"/>
        <dbReference type="ChEBI" id="CHEBI:57642"/>
        <dbReference type="ChEBI" id="CHEBI:57783"/>
        <dbReference type="ChEBI" id="CHEBI:58349"/>
        <dbReference type="EC" id="1.1.1.94"/>
    </reaction>
    <physiologicalReaction direction="right-to-left" evidence="9">
        <dbReference type="Rhea" id="RHEA:11098"/>
    </physiologicalReaction>
</comment>
<dbReference type="EC" id="1.1.1.94" evidence="10 13"/>
<comment type="caution">
    <text evidence="13">Lacks conserved residue(s) required for the propagation of feature annotation.</text>
</comment>
<reference evidence="20 21" key="1">
    <citation type="submission" date="2020-05" db="EMBL/GenBank/DDBJ databases">
        <title>Draft genome sequence of Desulfovibrio psychrotolerans JS1T.</title>
        <authorList>
            <person name="Ueno A."/>
            <person name="Tamazawa S."/>
            <person name="Tamamura S."/>
            <person name="Murakami T."/>
            <person name="Kiyama T."/>
            <person name="Inomata H."/>
            <person name="Amano Y."/>
            <person name="Miyakawa K."/>
            <person name="Tamaki H."/>
            <person name="Naganuma T."/>
            <person name="Kaneko K."/>
        </authorList>
    </citation>
    <scope>NUCLEOTIDE SEQUENCE [LARGE SCALE GENOMIC DNA]</scope>
    <source>
        <strain evidence="20 21">JS1</strain>
    </source>
</reference>
<keyword evidence="3 13" id="KW-0521">NADP</keyword>
<dbReference type="FunFam" id="3.40.50.720:FF:000019">
    <property type="entry name" value="Glycerol-3-phosphate dehydrogenase [NAD(P)+]"/>
    <property type="match status" value="1"/>
</dbReference>
<dbReference type="GO" id="GO:0046167">
    <property type="term" value="P:glycerol-3-phosphate biosynthetic process"/>
    <property type="evidence" value="ECO:0007669"/>
    <property type="project" value="UniProtKB-UniRule"/>
</dbReference>
<feature type="binding site" evidence="13">
    <location>
        <position position="190"/>
    </location>
    <ligand>
        <name>sn-glycerol 3-phosphate</name>
        <dbReference type="ChEBI" id="CHEBI:57597"/>
    </ligand>
</feature>
<keyword evidence="21" id="KW-1185">Reference proteome</keyword>
<evidence type="ECO:0000256" key="3">
    <source>
        <dbReference type="ARBA" id="ARBA00022857"/>
    </source>
</evidence>
<dbReference type="Pfam" id="PF01210">
    <property type="entry name" value="NAD_Gly3P_dh_N"/>
    <property type="match status" value="1"/>
</dbReference>
<feature type="binding site" evidence="13">
    <location>
        <position position="48"/>
    </location>
    <ligand>
        <name>NADPH</name>
        <dbReference type="ChEBI" id="CHEBI:57783"/>
    </ligand>
</feature>
<feature type="binding site" evidence="15">
    <location>
        <begin position="254"/>
        <end position="255"/>
    </location>
    <ligand>
        <name>substrate</name>
    </ligand>
</feature>
<evidence type="ECO:0000256" key="11">
    <source>
        <dbReference type="ARBA" id="ARBA00069372"/>
    </source>
</evidence>
<evidence type="ECO:0000256" key="13">
    <source>
        <dbReference type="HAMAP-Rule" id="MF_00394"/>
    </source>
</evidence>
<comment type="pathway">
    <text evidence="13">Membrane lipid metabolism; glycerophospholipid metabolism.</text>
</comment>
<evidence type="ECO:0000256" key="4">
    <source>
        <dbReference type="ARBA" id="ARBA00023002"/>
    </source>
</evidence>
<dbReference type="NCBIfam" id="NF000940">
    <property type="entry name" value="PRK00094.1-2"/>
    <property type="match status" value="1"/>
</dbReference>
<feature type="domain" description="Glycerol-3-phosphate dehydrogenase NAD-dependent C-terminal" evidence="19">
    <location>
        <begin position="179"/>
        <end position="318"/>
    </location>
</feature>
<dbReference type="AlphaFoldDB" id="A0A7J0BT88"/>
<dbReference type="UniPathway" id="UPA00940"/>
<dbReference type="PRINTS" id="PR00077">
    <property type="entry name" value="GPDHDRGNASE"/>
</dbReference>
<keyword evidence="13" id="KW-0547">Nucleotide-binding</keyword>
<evidence type="ECO:0000256" key="9">
    <source>
        <dbReference type="ARBA" id="ARBA00052716"/>
    </source>
</evidence>
<evidence type="ECO:0000256" key="5">
    <source>
        <dbReference type="ARBA" id="ARBA00023027"/>
    </source>
</evidence>
<evidence type="ECO:0000256" key="15">
    <source>
        <dbReference type="PIRSR" id="PIRSR000114-2"/>
    </source>
</evidence>
<keyword evidence="2 13" id="KW-0444">Lipid biosynthesis</keyword>
<sequence length="330" mass="34804">MKIAVIGGGSWGTALAQVLAGKGYDVSLLVRQRHVAEAIAATRMNSAYLPGVRLDARIVPTTDAQAALTGAALTLFSVPCQFFRAALRDAAPLLPQGAVVVCSNKGMEVDSGKTVSQMVEEELAGMGARFAMISGPSFAAEVVRGQPTAIVMGCADPELGRELREVFSTPWFRVYSCTDVRGVELGGAFKNVIAIAAGMSDGMGFGDNARAALITRGLAEMSRLGEAMGARPGTFMGLSGMGDLVLTCTGSLSRNRQVGLRLGQGVPLERILGEMHQVAEGVKTTQAVHALGCRMGVDLPITNAMHSVMYCGRNPQGVWQELMTRELKEE</sequence>
<feature type="binding site" evidence="15">
    <location>
        <position position="105"/>
    </location>
    <ligand>
        <name>substrate</name>
    </ligand>
</feature>
<feature type="binding site" evidence="16">
    <location>
        <position position="82"/>
    </location>
    <ligand>
        <name>NAD(+)</name>
        <dbReference type="ChEBI" id="CHEBI:57540"/>
    </ligand>
</feature>
<dbReference type="GO" id="GO:0047952">
    <property type="term" value="F:glycerol-3-phosphate dehydrogenase [NAD(P)+] activity"/>
    <property type="evidence" value="ECO:0007669"/>
    <property type="project" value="UniProtKB-UniRule"/>
</dbReference>
<evidence type="ECO:0000256" key="10">
    <source>
        <dbReference type="ARBA" id="ARBA00066687"/>
    </source>
</evidence>
<feature type="binding site" evidence="13">
    <location>
        <position position="105"/>
    </location>
    <ligand>
        <name>sn-glycerol 3-phosphate</name>
        <dbReference type="ChEBI" id="CHEBI:57597"/>
    </ligand>
</feature>
<dbReference type="PIRSF" id="PIRSF000114">
    <property type="entry name" value="Glycerol-3-P_dh"/>
    <property type="match status" value="1"/>
</dbReference>
<dbReference type="GO" id="GO:0051287">
    <property type="term" value="F:NAD binding"/>
    <property type="evidence" value="ECO:0007669"/>
    <property type="project" value="InterPro"/>
</dbReference>
<dbReference type="InterPro" id="IPR008927">
    <property type="entry name" value="6-PGluconate_DH-like_C_sf"/>
</dbReference>
<feature type="binding site" evidence="13">
    <location>
        <position position="280"/>
    </location>
    <ligand>
        <name>NADPH</name>
        <dbReference type="ChEBI" id="CHEBI:57783"/>
    </ligand>
</feature>
<accession>A0A7J0BT88</accession>
<dbReference type="SUPFAM" id="SSF48179">
    <property type="entry name" value="6-phosphogluconate dehydrogenase C-terminal domain-like"/>
    <property type="match status" value="1"/>
</dbReference>
<dbReference type="GO" id="GO:0046168">
    <property type="term" value="P:glycerol-3-phosphate catabolic process"/>
    <property type="evidence" value="ECO:0007669"/>
    <property type="project" value="InterPro"/>
</dbReference>
<evidence type="ECO:0000259" key="18">
    <source>
        <dbReference type="Pfam" id="PF01210"/>
    </source>
</evidence>
<dbReference type="SUPFAM" id="SSF51735">
    <property type="entry name" value="NAD(P)-binding Rossmann-fold domains"/>
    <property type="match status" value="1"/>
</dbReference>
<evidence type="ECO:0000313" key="20">
    <source>
        <dbReference type="EMBL" id="GFM36345.1"/>
    </source>
</evidence>
<evidence type="ECO:0000313" key="21">
    <source>
        <dbReference type="Proteomes" id="UP000503820"/>
    </source>
</evidence>
<feature type="binding site" evidence="13">
    <location>
        <position position="137"/>
    </location>
    <ligand>
        <name>sn-glycerol 3-phosphate</name>
        <dbReference type="ChEBI" id="CHEBI:57597"/>
    </ligand>
</feature>
<comment type="subcellular location">
    <subcellularLocation>
        <location evidence="13">Cytoplasm</location>
    </subcellularLocation>
</comment>
<feature type="binding site" evidence="13">
    <location>
        <position position="254"/>
    </location>
    <ligand>
        <name>NADPH</name>
        <dbReference type="ChEBI" id="CHEBI:57783"/>
    </ligand>
</feature>
<protein>
    <recommendedName>
        <fullName evidence="11 13">Glycerol-3-phosphate dehydrogenase [NAD(P)+]</fullName>
        <ecNumber evidence="10 13">1.1.1.94</ecNumber>
    </recommendedName>
    <alternativeName>
        <fullName evidence="13">NAD(P)(+)-dependent glycerol-3-phosphate dehydrogenase</fullName>
    </alternativeName>
    <alternativeName>
        <fullName evidence="12 13">NAD(P)H-dependent dihydroxyacetone-phosphate reductase</fullName>
    </alternativeName>
</protein>
<keyword evidence="13" id="KW-0963">Cytoplasm</keyword>
<comment type="function">
    <text evidence="13">Catalyzes the reduction of the glycolytic intermediate dihydroxyacetone phosphate (DHAP) to sn-glycerol 3-phosphate (G3P), the key precursor for phospholipid synthesis.</text>
</comment>
<dbReference type="Pfam" id="PF07479">
    <property type="entry name" value="NAD_Gly3P_dh_C"/>
    <property type="match status" value="1"/>
</dbReference>
<dbReference type="GO" id="GO:0006650">
    <property type="term" value="P:glycerophospholipid metabolic process"/>
    <property type="evidence" value="ECO:0007669"/>
    <property type="project" value="UniProtKB-UniRule"/>
</dbReference>
<dbReference type="PANTHER" id="PTHR11728:SF1">
    <property type="entry name" value="GLYCEROL-3-PHOSPHATE DEHYDROGENASE [NAD(+)] 2, CHLOROPLASTIC"/>
    <property type="match status" value="1"/>
</dbReference>
<keyword evidence="8 13" id="KW-1208">Phospholipid metabolism</keyword>
<keyword evidence="4 13" id="KW-0560">Oxidoreductase</keyword>
<feature type="binding site" evidence="13">
    <location>
        <position position="135"/>
    </location>
    <ligand>
        <name>sn-glycerol 3-phosphate</name>
        <dbReference type="ChEBI" id="CHEBI:57597"/>
    </ligand>
</feature>